<protein>
    <submittedName>
        <fullName evidence="4">30S ribosomal protein S6e</fullName>
    </submittedName>
</protein>
<keyword evidence="5" id="KW-1185">Reference proteome</keyword>
<gene>
    <name evidence="4" type="ORF">MJ1_0425</name>
</gene>
<dbReference type="RefSeq" id="WP_258392904.1">
    <property type="nucleotide sequence ID" value="NZ_AP019769.1"/>
</dbReference>
<name>A0A915SIE5_9ARCH</name>
<evidence type="ECO:0000313" key="4">
    <source>
        <dbReference type="EMBL" id="BBL45587.1"/>
    </source>
</evidence>
<keyword evidence="3" id="KW-0687">Ribonucleoprotein</keyword>
<evidence type="ECO:0000256" key="3">
    <source>
        <dbReference type="ARBA" id="ARBA00023274"/>
    </source>
</evidence>
<dbReference type="GO" id="GO:0003735">
    <property type="term" value="F:structural constituent of ribosome"/>
    <property type="evidence" value="ECO:0007669"/>
    <property type="project" value="InterPro"/>
</dbReference>
<dbReference type="Proteomes" id="UP001055553">
    <property type="component" value="Chromosome"/>
</dbReference>
<dbReference type="AlphaFoldDB" id="A0A915SIE5"/>
<evidence type="ECO:0000256" key="2">
    <source>
        <dbReference type="ARBA" id="ARBA00022980"/>
    </source>
</evidence>
<dbReference type="GO" id="GO:0005840">
    <property type="term" value="C:ribosome"/>
    <property type="evidence" value="ECO:0007669"/>
    <property type="project" value="UniProtKB-KW"/>
</dbReference>
<dbReference type="GO" id="GO:0006412">
    <property type="term" value="P:translation"/>
    <property type="evidence" value="ECO:0007669"/>
    <property type="project" value="InterPro"/>
</dbReference>
<comment type="similarity">
    <text evidence="1">Belongs to the eukaryotic ribosomal protein eS6 family.</text>
</comment>
<evidence type="ECO:0000256" key="1">
    <source>
        <dbReference type="ARBA" id="ARBA00009312"/>
    </source>
</evidence>
<dbReference type="SMART" id="SM01405">
    <property type="entry name" value="Ribosomal_S6e"/>
    <property type="match status" value="1"/>
</dbReference>
<evidence type="ECO:0000313" key="5">
    <source>
        <dbReference type="Proteomes" id="UP001055553"/>
    </source>
</evidence>
<keyword evidence="2 4" id="KW-0689">Ribosomal protein</keyword>
<accession>A0A915SIE5</accession>
<proteinExistence type="inferred from homology"/>
<dbReference type="Pfam" id="PF01092">
    <property type="entry name" value="Ribosomal_S6e"/>
    <property type="match status" value="1"/>
</dbReference>
<reference evidence="5" key="1">
    <citation type="journal article" date="2022" name="Int. J. Syst. Evol. Microbiol.">
        <title>Nanobdella aerobiophila gen. nov., sp. nov., a thermoacidophilic, obligate ectosymbiotic archaeon, and proposal of Nanobdellaceae fam. nov., Nanobdellales ord. nov. and Nanobdellia class. nov.</title>
        <authorList>
            <person name="Kato S."/>
            <person name="Ogasawara A."/>
            <person name="Itoh T."/>
            <person name="Sakai H.D."/>
            <person name="Shimizu M."/>
            <person name="Yuki M."/>
            <person name="Kaneko M."/>
            <person name="Takashina T."/>
            <person name="Ohkuma M."/>
        </authorList>
    </citation>
    <scope>NUCLEOTIDE SEQUENCE [LARGE SCALE GENOMIC DNA]</scope>
    <source>
        <strain evidence="5">MJ1</strain>
    </source>
</reference>
<sequence length="130" mass="14818">MATKRKEMIFKLIVSDPKSGKSIQKEVKEESLVGKKIGDIIDGEIIDLDGYKLEIKGGSGYEGAPMVDYVSGMNKKYVWKNYNKIRVKKLVRGNTISPEIVQINTVIKEYGNKNFEEIFQELKNNNTENK</sequence>
<dbReference type="GeneID" id="74568371"/>
<dbReference type="InterPro" id="IPR001377">
    <property type="entry name" value="Ribosomal_eS6"/>
</dbReference>
<organism evidence="4 5">
    <name type="scientific">Nanobdella aerobiophila</name>
    <dbReference type="NCBI Taxonomy" id="2586965"/>
    <lineage>
        <taxon>Archaea</taxon>
        <taxon>Nanobdellota</taxon>
        <taxon>Nanobdellia</taxon>
        <taxon>Nanobdellales</taxon>
        <taxon>Nanobdellaceae</taxon>
        <taxon>Nanobdella</taxon>
    </lineage>
</organism>
<dbReference type="KEGG" id="naer:MJ1_0425"/>
<dbReference type="GO" id="GO:1990904">
    <property type="term" value="C:ribonucleoprotein complex"/>
    <property type="evidence" value="ECO:0007669"/>
    <property type="project" value="UniProtKB-KW"/>
</dbReference>
<dbReference type="EMBL" id="AP019769">
    <property type="protein sequence ID" value="BBL45587.1"/>
    <property type="molecule type" value="Genomic_DNA"/>
</dbReference>